<evidence type="ECO:0000313" key="2">
    <source>
        <dbReference type="Proteomes" id="UP000052013"/>
    </source>
</evidence>
<protein>
    <recommendedName>
        <fullName evidence="3">Nucleotide kinase</fullName>
    </recommendedName>
</protein>
<organism evidence="1 2">
    <name type="scientific">Lentilactobacillus diolivorans DSM 14421</name>
    <dbReference type="NCBI Taxonomy" id="1423739"/>
    <lineage>
        <taxon>Bacteria</taxon>
        <taxon>Bacillati</taxon>
        <taxon>Bacillota</taxon>
        <taxon>Bacilli</taxon>
        <taxon>Lactobacillales</taxon>
        <taxon>Lactobacillaceae</taxon>
        <taxon>Lentilactobacillus</taxon>
    </lineage>
</organism>
<gene>
    <name evidence="1" type="ORF">FC85_GL002933</name>
</gene>
<dbReference type="Pfam" id="PF13238">
    <property type="entry name" value="AAA_18"/>
    <property type="match status" value="1"/>
</dbReference>
<evidence type="ECO:0000313" key="1">
    <source>
        <dbReference type="EMBL" id="KRL66087.1"/>
    </source>
</evidence>
<proteinExistence type="predicted"/>
<dbReference type="Gene3D" id="3.40.50.300">
    <property type="entry name" value="P-loop containing nucleotide triphosphate hydrolases"/>
    <property type="match status" value="1"/>
</dbReference>
<dbReference type="EMBL" id="AZEY01000050">
    <property type="protein sequence ID" value="KRL66087.1"/>
    <property type="molecule type" value="Genomic_DNA"/>
</dbReference>
<dbReference type="InterPro" id="IPR027417">
    <property type="entry name" value="P-loop_NTPase"/>
</dbReference>
<dbReference type="AlphaFoldDB" id="A0A0R1SAK6"/>
<dbReference type="RefSeq" id="WP_057864492.1">
    <property type="nucleotide sequence ID" value="NZ_AZEY01000050.1"/>
</dbReference>
<dbReference type="SUPFAM" id="SSF52540">
    <property type="entry name" value="P-loop containing nucleoside triphosphate hydrolases"/>
    <property type="match status" value="1"/>
</dbReference>
<dbReference type="Proteomes" id="UP000052013">
    <property type="component" value="Unassembled WGS sequence"/>
</dbReference>
<comment type="caution">
    <text evidence="1">The sequence shown here is derived from an EMBL/GenBank/DDBJ whole genome shotgun (WGS) entry which is preliminary data.</text>
</comment>
<evidence type="ECO:0008006" key="3">
    <source>
        <dbReference type="Google" id="ProtNLM"/>
    </source>
</evidence>
<sequence length="165" mass="18585">MKRLIFIGGPMGIGKTTIGRALVKNELANAVFLDGDWCWDLSPFIVNDENKQMVVRNIQFLLNSFIENSKIENIVFVWVMHQQAIIDRIMAGLIDDYQFVSISLVATPEALRKRFNKDVTKGIRENQAVSGAVARLPLYAAVNSQKIDVTNQTVFQTVAEIMKLL</sequence>
<accession>A0A0R1SAK6</accession>
<reference evidence="1 2" key="1">
    <citation type="journal article" date="2015" name="Genome Announc.">
        <title>Expanding the biotechnology potential of lactobacilli through comparative genomics of 213 strains and associated genera.</title>
        <authorList>
            <person name="Sun Z."/>
            <person name="Harris H.M."/>
            <person name="McCann A."/>
            <person name="Guo C."/>
            <person name="Argimon S."/>
            <person name="Zhang W."/>
            <person name="Yang X."/>
            <person name="Jeffery I.B."/>
            <person name="Cooney J.C."/>
            <person name="Kagawa T.F."/>
            <person name="Liu W."/>
            <person name="Song Y."/>
            <person name="Salvetti E."/>
            <person name="Wrobel A."/>
            <person name="Rasinkangas P."/>
            <person name="Parkhill J."/>
            <person name="Rea M.C."/>
            <person name="O'Sullivan O."/>
            <person name="Ritari J."/>
            <person name="Douillard F.P."/>
            <person name="Paul Ross R."/>
            <person name="Yang R."/>
            <person name="Briner A.E."/>
            <person name="Felis G.E."/>
            <person name="de Vos W.M."/>
            <person name="Barrangou R."/>
            <person name="Klaenhammer T.R."/>
            <person name="Caufield P.W."/>
            <person name="Cui Y."/>
            <person name="Zhang H."/>
            <person name="O'Toole P.W."/>
        </authorList>
    </citation>
    <scope>NUCLEOTIDE SEQUENCE [LARGE SCALE GENOMIC DNA]</scope>
    <source>
        <strain evidence="1 2">DSM 14421</strain>
    </source>
</reference>
<dbReference type="STRING" id="1423739.FC85_GL002933"/>
<name>A0A0R1SAK6_9LACO</name>
<dbReference type="PATRIC" id="fig|1423739.3.peg.3051"/>